<dbReference type="GO" id="GO:0016758">
    <property type="term" value="F:hexosyltransferase activity"/>
    <property type="evidence" value="ECO:0007669"/>
    <property type="project" value="UniProtKB-ARBA"/>
</dbReference>
<dbReference type="OrthoDB" id="9784574at2"/>
<keyword evidence="2" id="KW-0808">Transferase</keyword>
<dbReference type="Proteomes" id="UP000317369">
    <property type="component" value="Chromosome"/>
</dbReference>
<dbReference type="PANTHER" id="PTHR22916:SF65">
    <property type="entry name" value="SLR1065 PROTEIN"/>
    <property type="match status" value="1"/>
</dbReference>
<gene>
    <name evidence="2" type="primary">tuaG</name>
    <name evidence="2" type="ORF">KS4_25260</name>
</gene>
<dbReference type="EC" id="2.4.-.-" evidence="2"/>
<dbReference type="PANTHER" id="PTHR22916">
    <property type="entry name" value="GLYCOSYLTRANSFERASE"/>
    <property type="match status" value="1"/>
</dbReference>
<dbReference type="InterPro" id="IPR029044">
    <property type="entry name" value="Nucleotide-diphossugar_trans"/>
</dbReference>
<dbReference type="AlphaFoldDB" id="A0A517YW62"/>
<evidence type="ECO:0000313" key="2">
    <source>
        <dbReference type="EMBL" id="QDU34456.1"/>
    </source>
</evidence>
<keyword evidence="2" id="KW-0328">Glycosyltransferase</keyword>
<dbReference type="Gene3D" id="3.90.550.10">
    <property type="entry name" value="Spore Coat Polysaccharide Biosynthesis Protein SpsA, Chain A"/>
    <property type="match status" value="1"/>
</dbReference>
<sequence>MSTHSLPRITVITPSFNQAIFLERTIRSVLDQNYPNLQYGIVDGGSTDGSAAIIEKYQDQLDFAIIESDNGQVDAINKGLRRANGDILCYLNSDDTFLPGSLFSIANYFIENSTCNWLIGNCVEIDADDKPLRRLNTTPVNTLAHALIRSQRLEIPQPAIFWRKSLTDQLGLFDESYNFAFDYDLWCRFLAAGQTLHKINVDLATYRLHDQSKTCSLQIGFIENHLRIEKHHAHLLQLKDRVKLSRFLGYRHRQYALLQTTGRPWKHILTHPWWLASQQIWSRLLSPLPQTT</sequence>
<dbReference type="RefSeq" id="WP_145078297.1">
    <property type="nucleotide sequence ID" value="NZ_CP036425.1"/>
</dbReference>
<protein>
    <submittedName>
        <fullName evidence="2">Teichuronic acid biosynthesis glycosyltransferase TuaG</fullName>
        <ecNumber evidence="2">2.4.-.-</ecNumber>
    </submittedName>
</protein>
<name>A0A517YW62_9BACT</name>
<dbReference type="InterPro" id="IPR001173">
    <property type="entry name" value="Glyco_trans_2-like"/>
</dbReference>
<feature type="domain" description="Glycosyltransferase 2-like" evidence="1">
    <location>
        <begin position="10"/>
        <end position="132"/>
    </location>
</feature>
<dbReference type="CDD" id="cd06433">
    <property type="entry name" value="GT_2_WfgS_like"/>
    <property type="match status" value="1"/>
</dbReference>
<proteinExistence type="predicted"/>
<organism evidence="2 3">
    <name type="scientific">Poriferisphaera corsica</name>
    <dbReference type="NCBI Taxonomy" id="2528020"/>
    <lineage>
        <taxon>Bacteria</taxon>
        <taxon>Pseudomonadati</taxon>
        <taxon>Planctomycetota</taxon>
        <taxon>Phycisphaerae</taxon>
        <taxon>Phycisphaerales</taxon>
        <taxon>Phycisphaeraceae</taxon>
        <taxon>Poriferisphaera</taxon>
    </lineage>
</organism>
<reference evidence="2 3" key="1">
    <citation type="submission" date="2019-02" db="EMBL/GenBank/DDBJ databases">
        <title>Deep-cultivation of Planctomycetes and their phenomic and genomic characterization uncovers novel biology.</title>
        <authorList>
            <person name="Wiegand S."/>
            <person name="Jogler M."/>
            <person name="Boedeker C."/>
            <person name="Pinto D."/>
            <person name="Vollmers J."/>
            <person name="Rivas-Marin E."/>
            <person name="Kohn T."/>
            <person name="Peeters S.H."/>
            <person name="Heuer A."/>
            <person name="Rast P."/>
            <person name="Oberbeckmann S."/>
            <person name="Bunk B."/>
            <person name="Jeske O."/>
            <person name="Meyerdierks A."/>
            <person name="Storesund J.E."/>
            <person name="Kallscheuer N."/>
            <person name="Luecker S."/>
            <person name="Lage O.M."/>
            <person name="Pohl T."/>
            <person name="Merkel B.J."/>
            <person name="Hornburger P."/>
            <person name="Mueller R.-W."/>
            <person name="Bruemmer F."/>
            <person name="Labrenz M."/>
            <person name="Spormann A.M."/>
            <person name="Op den Camp H."/>
            <person name="Overmann J."/>
            <person name="Amann R."/>
            <person name="Jetten M.S.M."/>
            <person name="Mascher T."/>
            <person name="Medema M.H."/>
            <person name="Devos D.P."/>
            <person name="Kaster A.-K."/>
            <person name="Ovreas L."/>
            <person name="Rohde M."/>
            <person name="Galperin M.Y."/>
            <person name="Jogler C."/>
        </authorList>
    </citation>
    <scope>NUCLEOTIDE SEQUENCE [LARGE SCALE GENOMIC DNA]</scope>
    <source>
        <strain evidence="2 3">KS4</strain>
    </source>
</reference>
<dbReference type="Pfam" id="PF00535">
    <property type="entry name" value="Glycos_transf_2"/>
    <property type="match status" value="1"/>
</dbReference>
<evidence type="ECO:0000313" key="3">
    <source>
        <dbReference type="Proteomes" id="UP000317369"/>
    </source>
</evidence>
<keyword evidence="3" id="KW-1185">Reference proteome</keyword>
<dbReference type="KEGG" id="pcor:KS4_25260"/>
<accession>A0A517YW62</accession>
<evidence type="ECO:0000259" key="1">
    <source>
        <dbReference type="Pfam" id="PF00535"/>
    </source>
</evidence>
<dbReference type="SUPFAM" id="SSF53448">
    <property type="entry name" value="Nucleotide-diphospho-sugar transferases"/>
    <property type="match status" value="1"/>
</dbReference>
<dbReference type="EMBL" id="CP036425">
    <property type="protein sequence ID" value="QDU34456.1"/>
    <property type="molecule type" value="Genomic_DNA"/>
</dbReference>